<feature type="compositionally biased region" description="Basic and acidic residues" evidence="7">
    <location>
        <begin position="74"/>
        <end position="89"/>
    </location>
</feature>
<dbReference type="Pfam" id="PF08448">
    <property type="entry name" value="PAS_4"/>
    <property type="match status" value="3"/>
</dbReference>
<dbReference type="GeneID" id="40264491"/>
<feature type="domain" description="PAC" evidence="10">
    <location>
        <begin position="186"/>
        <end position="238"/>
    </location>
</feature>
<evidence type="ECO:0000256" key="4">
    <source>
        <dbReference type="ARBA" id="ARBA00022679"/>
    </source>
</evidence>
<feature type="domain" description="PAS" evidence="9">
    <location>
        <begin position="476"/>
        <end position="545"/>
    </location>
</feature>
<keyword evidence="3" id="KW-0597">Phosphoprotein</keyword>
<dbReference type="Pfam" id="PF00512">
    <property type="entry name" value="HisKA"/>
    <property type="match status" value="1"/>
</dbReference>
<dbReference type="EMBL" id="CP040330">
    <property type="protein sequence ID" value="QCS41635.1"/>
    <property type="molecule type" value="Genomic_DNA"/>
</dbReference>
<evidence type="ECO:0000256" key="7">
    <source>
        <dbReference type="SAM" id="MobiDB-lite"/>
    </source>
</evidence>
<feature type="region of interest" description="Disordered" evidence="7">
    <location>
        <begin position="72"/>
        <end position="107"/>
    </location>
</feature>
<dbReference type="InterPro" id="IPR013767">
    <property type="entry name" value="PAS_fold"/>
</dbReference>
<reference evidence="12" key="1">
    <citation type="submission" date="2019-05" db="EMBL/GenBank/DDBJ databases">
        <title>Genome sequence and methylation pattern of the halophilic Archaeon Natrinema versiforme BOL5-4.</title>
        <authorList>
            <person name="DasSarma P."/>
            <person name="Anton B.P."/>
            <person name="DasSarma S.L."/>
            <person name="Martinez F.L."/>
            <person name="Guzman D."/>
            <person name="Roberts R.J."/>
            <person name="DasSarma S."/>
        </authorList>
    </citation>
    <scope>NUCLEOTIDE SEQUENCE [LARGE SCALE GENOMIC DNA]</scope>
    <source>
        <strain evidence="12">BOL5-4</strain>
    </source>
</reference>
<dbReference type="PROSITE" id="PS50109">
    <property type="entry name" value="HIS_KIN"/>
    <property type="match status" value="1"/>
</dbReference>
<dbReference type="InterPro" id="IPR036890">
    <property type="entry name" value="HATPase_C_sf"/>
</dbReference>
<dbReference type="SMART" id="SM00388">
    <property type="entry name" value="HisKA"/>
    <property type="match status" value="1"/>
</dbReference>
<dbReference type="SMART" id="SM00091">
    <property type="entry name" value="PAS"/>
    <property type="match status" value="3"/>
</dbReference>
<organism evidence="11 12">
    <name type="scientific">Natrinema versiforme</name>
    <dbReference type="NCBI Taxonomy" id="88724"/>
    <lineage>
        <taxon>Archaea</taxon>
        <taxon>Methanobacteriati</taxon>
        <taxon>Methanobacteriota</taxon>
        <taxon>Stenosarchaea group</taxon>
        <taxon>Halobacteria</taxon>
        <taxon>Halobacteriales</taxon>
        <taxon>Natrialbaceae</taxon>
        <taxon>Natrinema</taxon>
    </lineage>
</organism>
<evidence type="ECO:0000256" key="5">
    <source>
        <dbReference type="ARBA" id="ARBA00022777"/>
    </source>
</evidence>
<keyword evidence="5" id="KW-0418">Kinase</keyword>
<dbReference type="Pfam" id="PF00989">
    <property type="entry name" value="PAS"/>
    <property type="match status" value="1"/>
</dbReference>
<feature type="domain" description="Histidine kinase" evidence="8">
    <location>
        <begin position="612"/>
        <end position="825"/>
    </location>
</feature>
<dbReference type="InterPro" id="IPR003661">
    <property type="entry name" value="HisK_dim/P_dom"/>
</dbReference>
<evidence type="ECO:0000313" key="12">
    <source>
        <dbReference type="Proteomes" id="UP000302218"/>
    </source>
</evidence>
<dbReference type="Gene3D" id="3.30.450.20">
    <property type="entry name" value="PAS domain"/>
    <property type="match status" value="4"/>
</dbReference>
<dbReference type="CDD" id="cd00082">
    <property type="entry name" value="HisKA"/>
    <property type="match status" value="1"/>
</dbReference>
<dbReference type="Gene3D" id="1.10.287.130">
    <property type="match status" value="1"/>
</dbReference>
<dbReference type="RefSeq" id="WP_138244142.1">
    <property type="nucleotide sequence ID" value="NZ_CP040330.1"/>
</dbReference>
<accession>A0A4V1FZD4</accession>
<dbReference type="InterPro" id="IPR004358">
    <property type="entry name" value="Sig_transdc_His_kin-like_C"/>
</dbReference>
<evidence type="ECO:0000259" key="9">
    <source>
        <dbReference type="PROSITE" id="PS50112"/>
    </source>
</evidence>
<dbReference type="SMART" id="SM00086">
    <property type="entry name" value="PAC"/>
    <property type="match status" value="3"/>
</dbReference>
<dbReference type="Pfam" id="PF02518">
    <property type="entry name" value="HATPase_c"/>
    <property type="match status" value="1"/>
</dbReference>
<feature type="coiled-coil region" evidence="6">
    <location>
        <begin position="342"/>
        <end position="369"/>
    </location>
</feature>
<dbReference type="InterPro" id="IPR000700">
    <property type="entry name" value="PAS-assoc_C"/>
</dbReference>
<dbReference type="InterPro" id="IPR003594">
    <property type="entry name" value="HATPase_dom"/>
</dbReference>
<dbReference type="PROSITE" id="PS50112">
    <property type="entry name" value="PAS"/>
    <property type="match status" value="1"/>
</dbReference>
<dbReference type="SMART" id="SM00387">
    <property type="entry name" value="HATPase_c"/>
    <property type="match status" value="1"/>
</dbReference>
<dbReference type="KEGG" id="nvr:FEJ81_04425"/>
<evidence type="ECO:0000313" key="11">
    <source>
        <dbReference type="EMBL" id="QCS41635.1"/>
    </source>
</evidence>
<dbReference type="PROSITE" id="PS50113">
    <property type="entry name" value="PAC"/>
    <property type="match status" value="4"/>
</dbReference>
<dbReference type="InterPro" id="IPR035965">
    <property type="entry name" value="PAS-like_dom_sf"/>
</dbReference>
<keyword evidence="4" id="KW-0808">Transferase</keyword>
<dbReference type="InterPro" id="IPR000014">
    <property type="entry name" value="PAS"/>
</dbReference>
<dbReference type="NCBIfam" id="TIGR00229">
    <property type="entry name" value="sensory_box"/>
    <property type="match status" value="3"/>
</dbReference>
<dbReference type="PANTHER" id="PTHR43304">
    <property type="entry name" value="PHYTOCHROME-LIKE PROTEIN CPH1"/>
    <property type="match status" value="1"/>
</dbReference>
<name>A0A4V1FZD4_9EURY</name>
<evidence type="ECO:0000256" key="1">
    <source>
        <dbReference type="ARBA" id="ARBA00000085"/>
    </source>
</evidence>
<feature type="compositionally biased region" description="Basic and acidic residues" evidence="7">
    <location>
        <begin position="96"/>
        <end position="107"/>
    </location>
</feature>
<evidence type="ECO:0000259" key="8">
    <source>
        <dbReference type="PROSITE" id="PS50109"/>
    </source>
</evidence>
<dbReference type="InterPro" id="IPR036097">
    <property type="entry name" value="HisK_dim/P_sf"/>
</dbReference>
<feature type="domain" description="PAC" evidence="10">
    <location>
        <begin position="417"/>
        <end position="479"/>
    </location>
</feature>
<keyword evidence="6" id="KW-0175">Coiled coil</keyword>
<evidence type="ECO:0000259" key="10">
    <source>
        <dbReference type="PROSITE" id="PS50113"/>
    </source>
</evidence>
<dbReference type="Proteomes" id="UP000302218">
    <property type="component" value="Chromosome"/>
</dbReference>
<dbReference type="GO" id="GO:0000155">
    <property type="term" value="F:phosphorelay sensor kinase activity"/>
    <property type="evidence" value="ECO:0007669"/>
    <property type="project" value="InterPro"/>
</dbReference>
<dbReference type="AlphaFoldDB" id="A0A4V1FZD4"/>
<dbReference type="SUPFAM" id="SSF55785">
    <property type="entry name" value="PYP-like sensor domain (PAS domain)"/>
    <property type="match status" value="4"/>
</dbReference>
<dbReference type="InterPro" id="IPR013656">
    <property type="entry name" value="PAS_4"/>
</dbReference>
<feature type="domain" description="PAC" evidence="10">
    <location>
        <begin position="306"/>
        <end position="358"/>
    </location>
</feature>
<evidence type="ECO:0000256" key="2">
    <source>
        <dbReference type="ARBA" id="ARBA00012438"/>
    </source>
</evidence>
<feature type="domain" description="PAC" evidence="10">
    <location>
        <begin position="550"/>
        <end position="601"/>
    </location>
</feature>
<dbReference type="PRINTS" id="PR00344">
    <property type="entry name" value="BCTRLSENSOR"/>
</dbReference>
<dbReference type="GO" id="GO:0006355">
    <property type="term" value="P:regulation of DNA-templated transcription"/>
    <property type="evidence" value="ECO:0007669"/>
    <property type="project" value="InterPro"/>
</dbReference>
<dbReference type="SUPFAM" id="SSF55874">
    <property type="entry name" value="ATPase domain of HSP90 chaperone/DNA topoisomerase II/histidine kinase"/>
    <property type="match status" value="1"/>
</dbReference>
<dbReference type="FunFam" id="3.30.565.10:FF:000006">
    <property type="entry name" value="Sensor histidine kinase WalK"/>
    <property type="match status" value="1"/>
</dbReference>
<dbReference type="OrthoDB" id="106630at2157"/>
<dbReference type="SUPFAM" id="SSF47384">
    <property type="entry name" value="Homodimeric domain of signal transducing histidine kinase"/>
    <property type="match status" value="1"/>
</dbReference>
<proteinExistence type="predicted"/>
<dbReference type="InterPro" id="IPR005467">
    <property type="entry name" value="His_kinase_dom"/>
</dbReference>
<protein>
    <recommendedName>
        <fullName evidence="2">histidine kinase</fullName>
        <ecNumber evidence="2">2.7.13.3</ecNumber>
    </recommendedName>
</protein>
<sequence>MGASGSTPDAVRERIRDIFRQLDRPSTPITVAGVVTELDCTRRTARHHLRELTDLGELQSTEIHDGTRVWWQSGDRRGTDQSERRENDRRQRRKPNTTDREERERELERTERRFEAIFEDPNILVGLLEPDGTVVDVNGTAMEYVDTDLADVTGEPFWETPWWDEGDGAQSAVREWTERAAAGEYVEFEVDLTRLDGLQYTLDGVVRPVTNDDGDVVSLIVSSRDVTARKQHEHELEALERRYRTLVDNFPNGVVALVDEDLTYQTVGGSFPYTDTTTESLEGQSVATAVPSELAGELVPRYEAALDGESDAFEIELDGGFYQFHIVPVRDDDGDVFAALSMSQDSTERREYERRLEESERRYRTLAENFPNGSVTLFDDELVYTLVAGQGFADLSVDPATAEGRHVRKVWDDDTADELEPAFRGALAGEDRSVEFAYEDREWVAHVVPITDDQGNVVAGMAMIQDITDRKERERELTEYETIVETVNDGIYVKDRAGRFTMVNDAYASLTGYDREDLIGEHASLVVDEDAIEQSEAMRDAMSDGIETNPTMEAAIRTADGDTVPTEGTLSTLETGDGERKQVGVVRDITDRKERQQRLEESNERLEQFAYAASHDLQEPLRMVSSYLQLIEQRYADELDEDGREFIEFAVDGADRMRTMIEGLLEYARVDTRGESFEPVEVDAVLAAVRDDLQVKIDERDAEITATSLPRVEADSEQLRQVFQNLLDNAIEYSGDEPPRVSIDAERDGEEWLLSVRDEGIGIDPSDADRVFEVFQRLHTPDDHDGSGIGLALCKRIIDRHGGDIWIESEPGEGTIFYFTLPAPTDS</sequence>
<dbReference type="PANTHER" id="PTHR43304:SF1">
    <property type="entry name" value="PAC DOMAIN-CONTAINING PROTEIN"/>
    <property type="match status" value="1"/>
</dbReference>
<evidence type="ECO:0000256" key="3">
    <source>
        <dbReference type="ARBA" id="ARBA00022553"/>
    </source>
</evidence>
<dbReference type="InterPro" id="IPR052162">
    <property type="entry name" value="Sensor_kinase/Photoreceptor"/>
</dbReference>
<dbReference type="Gene3D" id="3.30.565.10">
    <property type="entry name" value="Histidine kinase-like ATPase, C-terminal domain"/>
    <property type="match status" value="1"/>
</dbReference>
<dbReference type="EC" id="2.7.13.3" evidence="2"/>
<comment type="catalytic activity">
    <reaction evidence="1">
        <text>ATP + protein L-histidine = ADP + protein N-phospho-L-histidine.</text>
        <dbReference type="EC" id="2.7.13.3"/>
    </reaction>
</comment>
<gene>
    <name evidence="11" type="ORF">FEJ81_04425</name>
</gene>
<dbReference type="CDD" id="cd00130">
    <property type="entry name" value="PAS"/>
    <property type="match status" value="2"/>
</dbReference>
<evidence type="ECO:0000256" key="6">
    <source>
        <dbReference type="SAM" id="Coils"/>
    </source>
</evidence>
<dbReference type="InterPro" id="IPR001610">
    <property type="entry name" value="PAC"/>
</dbReference>